<evidence type="ECO:0000313" key="2">
    <source>
        <dbReference type="EMBL" id="ETV66093.1"/>
    </source>
</evidence>
<proteinExistence type="predicted"/>
<dbReference type="GeneID" id="20819348"/>
<dbReference type="STRING" id="112090.W4FH82"/>
<feature type="compositionally biased region" description="Polar residues" evidence="1">
    <location>
        <begin position="455"/>
        <end position="466"/>
    </location>
</feature>
<feature type="region of interest" description="Disordered" evidence="1">
    <location>
        <begin position="354"/>
        <end position="386"/>
    </location>
</feature>
<reference evidence="2" key="1">
    <citation type="submission" date="2013-12" db="EMBL/GenBank/DDBJ databases">
        <title>The Genome Sequence of Aphanomyces astaci APO3.</title>
        <authorList>
            <consortium name="The Broad Institute Genomics Platform"/>
            <person name="Russ C."/>
            <person name="Tyler B."/>
            <person name="van West P."/>
            <person name="Dieguez-Uribeondo J."/>
            <person name="Young S.K."/>
            <person name="Zeng Q."/>
            <person name="Gargeya S."/>
            <person name="Fitzgerald M."/>
            <person name="Abouelleil A."/>
            <person name="Alvarado L."/>
            <person name="Chapman S.B."/>
            <person name="Gainer-Dewar J."/>
            <person name="Goldberg J."/>
            <person name="Griggs A."/>
            <person name="Gujja S."/>
            <person name="Hansen M."/>
            <person name="Howarth C."/>
            <person name="Imamovic A."/>
            <person name="Ireland A."/>
            <person name="Larimer J."/>
            <person name="McCowan C."/>
            <person name="Murphy C."/>
            <person name="Pearson M."/>
            <person name="Poon T.W."/>
            <person name="Priest M."/>
            <person name="Roberts A."/>
            <person name="Saif S."/>
            <person name="Shea T."/>
            <person name="Sykes S."/>
            <person name="Wortman J."/>
            <person name="Nusbaum C."/>
            <person name="Birren B."/>
        </authorList>
    </citation>
    <scope>NUCLEOTIDE SEQUENCE [LARGE SCALE GENOMIC DNA]</scope>
    <source>
        <strain evidence="2">APO3</strain>
    </source>
</reference>
<feature type="compositionally biased region" description="Low complexity" evidence="1">
    <location>
        <begin position="467"/>
        <end position="480"/>
    </location>
</feature>
<organism evidence="2">
    <name type="scientific">Aphanomyces astaci</name>
    <name type="common">Crayfish plague agent</name>
    <dbReference type="NCBI Taxonomy" id="112090"/>
    <lineage>
        <taxon>Eukaryota</taxon>
        <taxon>Sar</taxon>
        <taxon>Stramenopiles</taxon>
        <taxon>Oomycota</taxon>
        <taxon>Saprolegniomycetes</taxon>
        <taxon>Saprolegniales</taxon>
        <taxon>Verrucalvaceae</taxon>
        <taxon>Aphanomyces</taxon>
    </lineage>
</organism>
<feature type="region of interest" description="Disordered" evidence="1">
    <location>
        <begin position="455"/>
        <end position="480"/>
    </location>
</feature>
<dbReference type="OrthoDB" id="104510at2759"/>
<dbReference type="PANTHER" id="PTHR13510:SF44">
    <property type="entry name" value="RABENOSYN-5"/>
    <property type="match status" value="1"/>
</dbReference>
<dbReference type="InterPro" id="IPR052727">
    <property type="entry name" value="Rab4/Rab5_effector"/>
</dbReference>
<dbReference type="AlphaFoldDB" id="W4FH82"/>
<evidence type="ECO:0000256" key="1">
    <source>
        <dbReference type="SAM" id="MobiDB-lite"/>
    </source>
</evidence>
<dbReference type="EMBL" id="KI913217">
    <property type="protein sequence ID" value="ETV66093.1"/>
    <property type="molecule type" value="Genomic_DNA"/>
</dbReference>
<gene>
    <name evidence="2" type="ORF">H257_17352</name>
</gene>
<dbReference type="VEuPathDB" id="FungiDB:H257_17352"/>
<dbReference type="RefSeq" id="XP_009844422.1">
    <property type="nucleotide sequence ID" value="XM_009846120.1"/>
</dbReference>
<protein>
    <recommendedName>
        <fullName evidence="3">START domain-containing protein</fullName>
    </recommendedName>
</protein>
<evidence type="ECO:0008006" key="3">
    <source>
        <dbReference type="Google" id="ProtNLM"/>
    </source>
</evidence>
<name>W4FH82_APHAT</name>
<feature type="compositionally biased region" description="Pro residues" evidence="1">
    <location>
        <begin position="366"/>
        <end position="383"/>
    </location>
</feature>
<accession>W4FH82</accession>
<dbReference type="PANTHER" id="PTHR13510">
    <property type="entry name" value="FYVE-FINGER-CONTAINING RAB5 EFFECTOR PROTEIN RABENOSYN-5-RELATED"/>
    <property type="match status" value="1"/>
</dbReference>
<sequence length="580" mass="63497">MKRPNPTIRRLSTSSTRFPACHLTPEDEAQYMALSQRLLGRAIAECETTLIDMDSHWKYVRTIPVATSSLKVYKSTHHPSTAFGGAAAQVMATGIVSGTMDDIMTCLSADNSFAFRMNSALLMPKEHLDCEVLHTIVPLPTSSPTSSSTSDKFRFLGLKWGATKWPSASKHRDLCYLESTGVTRTSDAQGHVMEYGYCLMESIDLPAICPPLDQFSIKRVKVSLRHVFRTLPIGCTLVMSHCSIDLGSHASPSTMWMPPDLTTFPHLVSIAAAAEVATAIRLSNALLLRHPMTADNSTTWNVPEFLRKFPRECALCHHKSDRLQKHRVVNLLGSTGIKIVAQFFCHACAMPPATPPATSPSSATSPPSPLGPIIRPRPAPTMPLAPFSEMQSRLPRLAQDPNVCPNASPVDVDVAFLDQLVRLSHLDDHLSQADHSSSGRSSDLLSVDGSQTQLVLSQSSGRNGRPTTSTTTTTSTSTSRTTMMHLPILDFDDDDEDDVVSVYSGLDISVRDMVVYKGTTTPTTLPSTSTTTSTSTSTSYTHPVAQQLMQLNRQMQNTMDVLRRNQCRAEMLQRDLQLVS</sequence>